<keyword evidence="4 6" id="KW-0808">Transferase</keyword>
<dbReference type="SUPFAM" id="SSF53756">
    <property type="entry name" value="UDP-Glycosyltransferase/glycogen phosphorylase"/>
    <property type="match status" value="1"/>
</dbReference>
<dbReference type="CDD" id="cd03791">
    <property type="entry name" value="GT5_Glycogen_synthase_DULL1-like"/>
    <property type="match status" value="1"/>
</dbReference>
<dbReference type="PANTHER" id="PTHR45825">
    <property type="entry name" value="GRANULE-BOUND STARCH SYNTHASE 1, CHLOROPLASTIC/AMYLOPLASTIC"/>
    <property type="match status" value="1"/>
</dbReference>
<dbReference type="InterPro" id="IPR011835">
    <property type="entry name" value="GS/SS"/>
</dbReference>
<dbReference type="EC" id="2.4.1.21" evidence="6"/>
<reference evidence="9" key="1">
    <citation type="submission" date="2016-10" db="EMBL/GenBank/DDBJ databases">
        <authorList>
            <person name="Varghese N."/>
            <person name="Submissions S."/>
        </authorList>
    </citation>
    <scope>NUCLEOTIDE SEQUENCE [LARGE SCALE GENOMIC DNA]</scope>
    <source>
        <strain evidence="9">DSM 26894</strain>
    </source>
</reference>
<dbReference type="STRING" id="311180.SAMN04488050_101610"/>
<evidence type="ECO:0000313" key="8">
    <source>
        <dbReference type="EMBL" id="SFS40819.1"/>
    </source>
</evidence>
<dbReference type="GO" id="GO:0009011">
    <property type="term" value="F:alpha-1,4-glucan glucosyltransferase (ADP-glucose donor) activity"/>
    <property type="evidence" value="ECO:0007669"/>
    <property type="project" value="UniProtKB-UniRule"/>
</dbReference>
<dbReference type="OrthoDB" id="9808590at2"/>
<feature type="domain" description="Starch synthase catalytic" evidence="7">
    <location>
        <begin position="3"/>
        <end position="242"/>
    </location>
</feature>
<evidence type="ECO:0000256" key="2">
    <source>
        <dbReference type="ARBA" id="ARBA00010281"/>
    </source>
</evidence>
<gene>
    <name evidence="6" type="primary">glgA</name>
    <name evidence="8" type="ORF">SAMN04488050_101610</name>
</gene>
<keyword evidence="9" id="KW-1185">Reference proteome</keyword>
<evidence type="ECO:0000256" key="1">
    <source>
        <dbReference type="ARBA" id="ARBA00001478"/>
    </source>
</evidence>
<protein>
    <recommendedName>
        <fullName evidence="6">Glycogen synthase</fullName>
        <ecNumber evidence="6">2.4.1.21</ecNumber>
    </recommendedName>
    <alternativeName>
        <fullName evidence="6">Starch [bacterial glycogen] synthase</fullName>
    </alternativeName>
</protein>
<proteinExistence type="inferred from homology"/>
<dbReference type="Pfam" id="PF13692">
    <property type="entry name" value="Glyco_trans_1_4"/>
    <property type="match status" value="1"/>
</dbReference>
<accession>A0A1I6PKV5</accession>
<evidence type="ECO:0000256" key="6">
    <source>
        <dbReference type="HAMAP-Rule" id="MF_00484"/>
    </source>
</evidence>
<dbReference type="Pfam" id="PF08323">
    <property type="entry name" value="Glyco_transf_5"/>
    <property type="match status" value="1"/>
</dbReference>
<dbReference type="Proteomes" id="UP000199392">
    <property type="component" value="Unassembled WGS sequence"/>
</dbReference>
<feature type="binding site" evidence="6">
    <location>
        <position position="16"/>
    </location>
    <ligand>
        <name>ADP-alpha-D-glucose</name>
        <dbReference type="ChEBI" id="CHEBI:57498"/>
    </ligand>
</feature>
<comment type="similarity">
    <text evidence="2 6">Belongs to the glycosyltransferase 1 family. Bacterial/plant glycogen synthase subfamily.</text>
</comment>
<evidence type="ECO:0000256" key="4">
    <source>
        <dbReference type="ARBA" id="ARBA00022679"/>
    </source>
</evidence>
<dbReference type="Gene3D" id="3.40.50.2000">
    <property type="entry name" value="Glycogen Phosphorylase B"/>
    <property type="match status" value="2"/>
</dbReference>
<dbReference type="GO" id="GO:0004373">
    <property type="term" value="F:alpha-1,4-glucan glucosyltransferase (UDP-glucose donor) activity"/>
    <property type="evidence" value="ECO:0007669"/>
    <property type="project" value="InterPro"/>
</dbReference>
<dbReference type="AlphaFoldDB" id="A0A1I6PKV5"/>
<evidence type="ECO:0000313" key="9">
    <source>
        <dbReference type="Proteomes" id="UP000199392"/>
    </source>
</evidence>
<dbReference type="InterPro" id="IPR013534">
    <property type="entry name" value="Starch_synth_cat_dom"/>
</dbReference>
<name>A0A1I6PKV5_9RHOB</name>
<keyword evidence="5 6" id="KW-0320">Glycogen biosynthesis</keyword>
<dbReference type="NCBIfam" id="TIGR02095">
    <property type="entry name" value="glgA"/>
    <property type="match status" value="1"/>
</dbReference>
<organism evidence="8 9">
    <name type="scientific">Alloyangia pacifica</name>
    <dbReference type="NCBI Taxonomy" id="311180"/>
    <lineage>
        <taxon>Bacteria</taxon>
        <taxon>Pseudomonadati</taxon>
        <taxon>Pseudomonadota</taxon>
        <taxon>Alphaproteobacteria</taxon>
        <taxon>Rhodobacterales</taxon>
        <taxon>Roseobacteraceae</taxon>
        <taxon>Alloyangia</taxon>
    </lineage>
</organism>
<comment type="function">
    <text evidence="6">Synthesizes alpha-1,4-glucan chains using ADP-glucose.</text>
</comment>
<dbReference type="HAMAP" id="MF_00484">
    <property type="entry name" value="Glycogen_synth"/>
    <property type="match status" value="1"/>
</dbReference>
<dbReference type="GO" id="GO:0005829">
    <property type="term" value="C:cytosol"/>
    <property type="evidence" value="ECO:0007669"/>
    <property type="project" value="TreeGrafter"/>
</dbReference>
<dbReference type="EMBL" id="FOZW01000001">
    <property type="protein sequence ID" value="SFS40819.1"/>
    <property type="molecule type" value="Genomic_DNA"/>
</dbReference>
<dbReference type="RefSeq" id="WP_092421583.1">
    <property type="nucleotide sequence ID" value="NZ_FNCL01000002.1"/>
</dbReference>
<dbReference type="NCBIfam" id="NF001899">
    <property type="entry name" value="PRK00654.1-2"/>
    <property type="match status" value="1"/>
</dbReference>
<keyword evidence="3 6" id="KW-0328">Glycosyltransferase</keyword>
<evidence type="ECO:0000256" key="5">
    <source>
        <dbReference type="ARBA" id="ARBA00023056"/>
    </source>
</evidence>
<sequence>MTRVLSVASECVPLIKTGGLADVVGALPGALAVHGVDMRVLLPGYRQVIDKLAAPTVAAEYGDLFGGPARVLKAPLGDAKSKQVLYVLEAPHLFDRDGGPYMDPKGNDWRDNPERFAALSSVAAMIGADGIEDWHPQILHCHDWQAGFAPLYLRELGAAGRVSTLMTIHNIAFQGMASASRIGTLGLPRTGFHQRGYEFWDSVSALKAGLVYSDKLSTVSPTYASELMTKEFGMGLDGVLRERQEDMVGILNGIDEALWTPPYKTIAEKAKHKAALRKELDLPDDWPGPLCVVISRLTEQKGLDILMQALPALLDRGGQLALLGSGNPGLEEAFQRKAQKHPGVAVRIGYDEDLAQRLMAGGDAILVPSRFEPCGLTQLYGLRYGTLPLVALTGGLADTVINASPAGLAAGCATGLQFHPVSAQALAQAMMRLITLYQDKETWTRMMTNAMASPVSWTHSAAKYAALYQDMVKAKQP</sequence>
<evidence type="ECO:0000256" key="3">
    <source>
        <dbReference type="ARBA" id="ARBA00022676"/>
    </source>
</evidence>
<dbReference type="PANTHER" id="PTHR45825:SF11">
    <property type="entry name" value="ALPHA AMYLASE DOMAIN-CONTAINING PROTEIN"/>
    <property type="match status" value="1"/>
</dbReference>
<comment type="pathway">
    <text evidence="6">Glycan biosynthesis; glycogen biosynthesis.</text>
</comment>
<dbReference type="UniPathway" id="UPA00164"/>
<dbReference type="GO" id="GO:0005978">
    <property type="term" value="P:glycogen biosynthetic process"/>
    <property type="evidence" value="ECO:0007669"/>
    <property type="project" value="UniProtKB-UniRule"/>
</dbReference>
<evidence type="ECO:0000259" key="7">
    <source>
        <dbReference type="Pfam" id="PF08323"/>
    </source>
</evidence>
<comment type="catalytic activity">
    <reaction evidence="1 6">
        <text>[(1-&gt;4)-alpha-D-glucosyl](n) + ADP-alpha-D-glucose = [(1-&gt;4)-alpha-D-glucosyl](n+1) + ADP + H(+)</text>
        <dbReference type="Rhea" id="RHEA:18189"/>
        <dbReference type="Rhea" id="RHEA-COMP:9584"/>
        <dbReference type="Rhea" id="RHEA-COMP:9587"/>
        <dbReference type="ChEBI" id="CHEBI:15378"/>
        <dbReference type="ChEBI" id="CHEBI:15444"/>
        <dbReference type="ChEBI" id="CHEBI:57498"/>
        <dbReference type="ChEBI" id="CHEBI:456216"/>
        <dbReference type="EC" id="2.4.1.21"/>
    </reaction>
</comment>